<evidence type="ECO:0000313" key="3">
    <source>
        <dbReference type="Proteomes" id="UP001141434"/>
    </source>
</evidence>
<proteinExistence type="predicted"/>
<evidence type="ECO:0000256" key="1">
    <source>
        <dbReference type="SAM" id="MobiDB-lite"/>
    </source>
</evidence>
<dbReference type="GeneID" id="81394272"/>
<evidence type="ECO:0000313" key="2">
    <source>
        <dbReference type="EMBL" id="KAJ5102300.1"/>
    </source>
</evidence>
<protein>
    <submittedName>
        <fullName evidence="2">Uncharacterized protein</fullName>
    </submittedName>
</protein>
<keyword evidence="3" id="KW-1185">Reference proteome</keyword>
<feature type="compositionally biased region" description="Polar residues" evidence="1">
    <location>
        <begin position="259"/>
        <end position="269"/>
    </location>
</feature>
<feature type="compositionally biased region" description="Basic and acidic residues" evidence="1">
    <location>
        <begin position="216"/>
        <end position="230"/>
    </location>
</feature>
<gene>
    <name evidence="2" type="ORF">NUU61_004522</name>
</gene>
<dbReference type="OrthoDB" id="4851482at2759"/>
<dbReference type="Proteomes" id="UP001141434">
    <property type="component" value="Unassembled WGS sequence"/>
</dbReference>
<sequence>MEFTDTAPSNWPTSQPGFNFDLALAEMAAAPGLEYFGPEGTSKTPEKSILLETLDDLNQSEYGQKSLFSSLDEARASQRRVVQTPDDPSIPVTPSEKRTVVVLLREAIKNVQQAQDSDKVISVFRNGRYPDDRVELACWEMLEAMIRRHTDGAALTHNFVDKNSSNFPSFVDRLNYLVESLVSICKHVLDPIYMHTLIDDPLAAIKRVESNKRVNDVKGKRLAKAMKDEAADSPVPPRNKKRKSVDHVENAQEDDAMPTPNSTPKCARH</sequence>
<dbReference type="RefSeq" id="XP_056513131.1">
    <property type="nucleotide sequence ID" value="XM_056655104.1"/>
</dbReference>
<dbReference type="AlphaFoldDB" id="A0A9W9KDC6"/>
<accession>A0A9W9KDC6</accession>
<dbReference type="EMBL" id="JAPMSZ010000005">
    <property type="protein sequence ID" value="KAJ5102300.1"/>
    <property type="molecule type" value="Genomic_DNA"/>
</dbReference>
<organism evidence="2 3">
    <name type="scientific">Penicillium alfredii</name>
    <dbReference type="NCBI Taxonomy" id="1506179"/>
    <lineage>
        <taxon>Eukaryota</taxon>
        <taxon>Fungi</taxon>
        <taxon>Dikarya</taxon>
        <taxon>Ascomycota</taxon>
        <taxon>Pezizomycotina</taxon>
        <taxon>Eurotiomycetes</taxon>
        <taxon>Eurotiomycetidae</taxon>
        <taxon>Eurotiales</taxon>
        <taxon>Aspergillaceae</taxon>
        <taxon>Penicillium</taxon>
    </lineage>
</organism>
<reference evidence="2" key="2">
    <citation type="journal article" date="2023" name="IMA Fungus">
        <title>Comparative genomic study of the Penicillium genus elucidates a diverse pangenome and 15 lateral gene transfer events.</title>
        <authorList>
            <person name="Petersen C."/>
            <person name="Sorensen T."/>
            <person name="Nielsen M.R."/>
            <person name="Sondergaard T.E."/>
            <person name="Sorensen J.L."/>
            <person name="Fitzpatrick D.A."/>
            <person name="Frisvad J.C."/>
            <person name="Nielsen K.L."/>
        </authorList>
    </citation>
    <scope>NUCLEOTIDE SEQUENCE</scope>
    <source>
        <strain evidence="2">IBT 34128</strain>
    </source>
</reference>
<reference evidence="2" key="1">
    <citation type="submission" date="2022-11" db="EMBL/GenBank/DDBJ databases">
        <authorList>
            <person name="Petersen C."/>
        </authorList>
    </citation>
    <scope>NUCLEOTIDE SEQUENCE</scope>
    <source>
        <strain evidence="2">IBT 34128</strain>
    </source>
</reference>
<feature type="region of interest" description="Disordered" evidence="1">
    <location>
        <begin position="216"/>
        <end position="269"/>
    </location>
</feature>
<comment type="caution">
    <text evidence="2">The sequence shown here is derived from an EMBL/GenBank/DDBJ whole genome shotgun (WGS) entry which is preliminary data.</text>
</comment>
<name>A0A9W9KDC6_9EURO</name>